<reference evidence="1" key="1">
    <citation type="submission" date="2020-11" db="EMBL/GenBank/DDBJ databases">
        <title>Bacterial whole genome sequence for Panacibacter sp. DH6.</title>
        <authorList>
            <person name="Le V."/>
            <person name="Ko S."/>
            <person name="Ahn C.-Y."/>
            <person name="Oh H.-M."/>
        </authorList>
    </citation>
    <scope>NUCLEOTIDE SEQUENCE</scope>
    <source>
        <strain evidence="1">DH6</strain>
    </source>
</reference>
<proteinExistence type="predicted"/>
<evidence type="ECO:0000313" key="2">
    <source>
        <dbReference type="Proteomes" id="UP000628448"/>
    </source>
</evidence>
<protein>
    <submittedName>
        <fullName evidence="1">Uncharacterized protein</fullName>
    </submittedName>
</protein>
<evidence type="ECO:0000313" key="1">
    <source>
        <dbReference type="EMBL" id="MBG9378816.1"/>
    </source>
</evidence>
<gene>
    <name evidence="1" type="ORF">I5907_21465</name>
</gene>
<name>A0A931MDR4_9BACT</name>
<dbReference type="AlphaFoldDB" id="A0A931MDR4"/>
<comment type="caution">
    <text evidence="1">The sequence shown here is derived from an EMBL/GenBank/DDBJ whole genome shotgun (WGS) entry which is preliminary data.</text>
</comment>
<dbReference type="PROSITE" id="PS51257">
    <property type="entry name" value="PROKAR_LIPOPROTEIN"/>
    <property type="match status" value="1"/>
</dbReference>
<sequence>MKTIFISLAILLASCVKYHITSDKGMRVQNPKVFKYNKPRYTKLDKSLIDTNAIYFKDSTYDKWTNPQWQTYSKEFARFFNTGQVLFVDCNAFPTIDKINNPNVGVPGYFIISGTQIKVDMFQDLNGGQTGKYFGRIQPNGDIIFYEQRTETYSSSFSRVEKAEGNYRFSIWRKIKVDSLRSYKPNW</sequence>
<dbReference type="RefSeq" id="WP_196992921.1">
    <property type="nucleotide sequence ID" value="NZ_JADWYR010000007.1"/>
</dbReference>
<organism evidence="1 2">
    <name type="scientific">Panacibacter microcysteis</name>
    <dbReference type="NCBI Taxonomy" id="2793269"/>
    <lineage>
        <taxon>Bacteria</taxon>
        <taxon>Pseudomonadati</taxon>
        <taxon>Bacteroidota</taxon>
        <taxon>Chitinophagia</taxon>
        <taxon>Chitinophagales</taxon>
        <taxon>Chitinophagaceae</taxon>
        <taxon>Panacibacter</taxon>
    </lineage>
</organism>
<keyword evidence="2" id="KW-1185">Reference proteome</keyword>
<dbReference type="Proteomes" id="UP000628448">
    <property type="component" value="Unassembled WGS sequence"/>
</dbReference>
<dbReference type="EMBL" id="JADWYR010000007">
    <property type="protein sequence ID" value="MBG9378816.1"/>
    <property type="molecule type" value="Genomic_DNA"/>
</dbReference>
<accession>A0A931MDR4</accession>